<comment type="caution">
    <text evidence="1">The sequence shown here is derived from an EMBL/GenBank/DDBJ whole genome shotgun (WGS) entry which is preliminary data.</text>
</comment>
<evidence type="ECO:0000313" key="1">
    <source>
        <dbReference type="EMBL" id="RZC35459.1"/>
    </source>
</evidence>
<proteinExistence type="predicted"/>
<keyword evidence="2" id="KW-1185">Reference proteome</keyword>
<protein>
    <submittedName>
        <fullName evidence="1">Uncharacterized protein</fullName>
    </submittedName>
</protein>
<gene>
    <name evidence="1" type="ORF">BDFB_015105</name>
</gene>
<evidence type="ECO:0000313" key="2">
    <source>
        <dbReference type="Proteomes" id="UP000292052"/>
    </source>
</evidence>
<organism evidence="1 2">
    <name type="scientific">Asbolus verrucosus</name>
    <name type="common">Desert ironclad beetle</name>
    <dbReference type="NCBI Taxonomy" id="1661398"/>
    <lineage>
        <taxon>Eukaryota</taxon>
        <taxon>Metazoa</taxon>
        <taxon>Ecdysozoa</taxon>
        <taxon>Arthropoda</taxon>
        <taxon>Hexapoda</taxon>
        <taxon>Insecta</taxon>
        <taxon>Pterygota</taxon>
        <taxon>Neoptera</taxon>
        <taxon>Endopterygota</taxon>
        <taxon>Coleoptera</taxon>
        <taxon>Polyphaga</taxon>
        <taxon>Cucujiformia</taxon>
        <taxon>Tenebrionidae</taxon>
        <taxon>Pimeliinae</taxon>
        <taxon>Asbolus</taxon>
    </lineage>
</organism>
<dbReference type="EMBL" id="QDEB01070589">
    <property type="protein sequence ID" value="RZC35459.1"/>
    <property type="molecule type" value="Genomic_DNA"/>
</dbReference>
<reference evidence="1 2" key="1">
    <citation type="submission" date="2017-03" db="EMBL/GenBank/DDBJ databases">
        <title>Genome of the blue death feigning beetle - Asbolus verrucosus.</title>
        <authorList>
            <person name="Rider S.D."/>
        </authorList>
    </citation>
    <scope>NUCLEOTIDE SEQUENCE [LARGE SCALE GENOMIC DNA]</scope>
    <source>
        <strain evidence="1">Butters</strain>
        <tissue evidence="1">Head and leg muscle</tissue>
    </source>
</reference>
<accession>A0A482VST0</accession>
<dbReference type="Proteomes" id="UP000292052">
    <property type="component" value="Unassembled WGS sequence"/>
</dbReference>
<dbReference type="AlphaFoldDB" id="A0A482VST0"/>
<dbReference type="OrthoDB" id="6803975at2759"/>
<name>A0A482VST0_ASBVE</name>
<sequence>MPFSQEQKSFMLESYFRNGHKTDGVFQYNIPNCLEEFQNELPGVIFQSILNYIIPRNKKYLSIKTKVVEDPKYAYMGF</sequence>